<gene>
    <name evidence="1" type="ORF">JKP88DRAFT_349296</name>
</gene>
<organism evidence="1 2">
    <name type="scientific">Tribonema minus</name>
    <dbReference type="NCBI Taxonomy" id="303371"/>
    <lineage>
        <taxon>Eukaryota</taxon>
        <taxon>Sar</taxon>
        <taxon>Stramenopiles</taxon>
        <taxon>Ochrophyta</taxon>
        <taxon>PX clade</taxon>
        <taxon>Xanthophyceae</taxon>
        <taxon>Tribonematales</taxon>
        <taxon>Tribonemataceae</taxon>
        <taxon>Tribonema</taxon>
    </lineage>
</organism>
<keyword evidence="2" id="KW-1185">Reference proteome</keyword>
<evidence type="ECO:0000313" key="1">
    <source>
        <dbReference type="EMBL" id="KAG5180916.1"/>
    </source>
</evidence>
<feature type="non-terminal residue" evidence="1">
    <location>
        <position position="104"/>
    </location>
</feature>
<protein>
    <submittedName>
        <fullName evidence="1">Uncharacterized protein</fullName>
    </submittedName>
</protein>
<dbReference type="Proteomes" id="UP000664859">
    <property type="component" value="Unassembled WGS sequence"/>
</dbReference>
<evidence type="ECO:0000313" key="2">
    <source>
        <dbReference type="Proteomes" id="UP000664859"/>
    </source>
</evidence>
<dbReference type="AlphaFoldDB" id="A0A835YSS5"/>
<comment type="caution">
    <text evidence="1">The sequence shown here is derived from an EMBL/GenBank/DDBJ whole genome shotgun (WGS) entry which is preliminary data.</text>
</comment>
<feature type="non-terminal residue" evidence="1">
    <location>
        <position position="1"/>
    </location>
</feature>
<accession>A0A835YSS5</accession>
<dbReference type="EMBL" id="JAFCMP010000346">
    <property type="protein sequence ID" value="KAG5180916.1"/>
    <property type="molecule type" value="Genomic_DNA"/>
</dbReference>
<reference evidence="1" key="1">
    <citation type="submission" date="2021-02" db="EMBL/GenBank/DDBJ databases">
        <title>First Annotated Genome of the Yellow-green Alga Tribonema minus.</title>
        <authorList>
            <person name="Mahan K.M."/>
        </authorList>
    </citation>
    <scope>NUCLEOTIDE SEQUENCE</scope>
    <source>
        <strain evidence="1">UTEX B ZZ1240</strain>
    </source>
</reference>
<name>A0A835YSS5_9STRA</name>
<sequence>EAAAACQQRCCGAAAAGRRHREGPCEPRTDHQRPCALSRAALSTAAWCRALLRTEGKQPARVGRGACASSWGGGGAGGVYCVKYTERSAPRSPTTFRFHLSFPC</sequence>
<proteinExistence type="predicted"/>